<accession>A0A0F3GVX8</accession>
<evidence type="ECO:0000313" key="2">
    <source>
        <dbReference type="Proteomes" id="UP000033423"/>
    </source>
</evidence>
<name>A0A0F3GVX8_9BACT</name>
<dbReference type="AlphaFoldDB" id="A0A0F3GVX8"/>
<gene>
    <name evidence="1" type="ORF">MBAV_001672</name>
</gene>
<dbReference type="EMBL" id="LACI01000727">
    <property type="protein sequence ID" value="KJU86134.1"/>
    <property type="molecule type" value="Genomic_DNA"/>
</dbReference>
<reference evidence="1 2" key="1">
    <citation type="submission" date="2015-02" db="EMBL/GenBank/DDBJ databases">
        <title>Single-cell genomics of uncultivated deep-branching MTB reveals a conserved set of magnetosome genes.</title>
        <authorList>
            <person name="Kolinko S."/>
            <person name="Richter M."/>
            <person name="Glockner F.O."/>
            <person name="Brachmann A."/>
            <person name="Schuler D."/>
        </authorList>
    </citation>
    <scope>NUCLEOTIDE SEQUENCE [LARGE SCALE GENOMIC DNA]</scope>
    <source>
        <strain evidence="1">TM-1</strain>
    </source>
</reference>
<dbReference type="Proteomes" id="UP000033423">
    <property type="component" value="Unassembled WGS sequence"/>
</dbReference>
<protein>
    <submittedName>
        <fullName evidence="1">AMMECR1 domain-containing protein</fullName>
    </submittedName>
</protein>
<dbReference type="InterPro" id="IPR036071">
    <property type="entry name" value="AMMECR1_dom_sf"/>
</dbReference>
<keyword evidence="2" id="KW-1185">Reference proteome</keyword>
<dbReference type="SUPFAM" id="SSF143447">
    <property type="entry name" value="AMMECR1-like"/>
    <property type="match status" value="1"/>
</dbReference>
<sequence>MTKDYRKGLLLPDINGVDSVEEQLRIARLKANIHGNEPVEIFRFEVRRYY</sequence>
<evidence type="ECO:0000313" key="1">
    <source>
        <dbReference type="EMBL" id="KJU86134.1"/>
    </source>
</evidence>
<organism evidence="1 2">
    <name type="scientific">Candidatus Magnetobacterium bavaricum</name>
    <dbReference type="NCBI Taxonomy" id="29290"/>
    <lineage>
        <taxon>Bacteria</taxon>
        <taxon>Pseudomonadati</taxon>
        <taxon>Nitrospirota</taxon>
        <taxon>Thermodesulfovibrionia</taxon>
        <taxon>Thermodesulfovibrionales</taxon>
        <taxon>Candidatus Magnetobacteriaceae</taxon>
        <taxon>Candidatus Magnetobacterium</taxon>
    </lineage>
</organism>
<proteinExistence type="predicted"/>
<comment type="caution">
    <text evidence="1">The sequence shown here is derived from an EMBL/GenBank/DDBJ whole genome shotgun (WGS) entry which is preliminary data.</text>
</comment>